<organism evidence="1 2">
    <name type="scientific">Cohnella luojiensis</name>
    <dbReference type="NCBI Taxonomy" id="652876"/>
    <lineage>
        <taxon>Bacteria</taxon>
        <taxon>Bacillati</taxon>
        <taxon>Bacillota</taxon>
        <taxon>Bacilli</taxon>
        <taxon>Bacillales</taxon>
        <taxon>Paenibacillaceae</taxon>
        <taxon>Cohnella</taxon>
    </lineage>
</organism>
<dbReference type="OrthoDB" id="1649389at2"/>
<dbReference type="AlphaFoldDB" id="A0A4Y8LPD3"/>
<evidence type="ECO:0000313" key="2">
    <source>
        <dbReference type="Proteomes" id="UP000297900"/>
    </source>
</evidence>
<keyword evidence="2" id="KW-1185">Reference proteome</keyword>
<sequence length="178" mass="20152">MGGESLRRTLYIISGPAGAGKSTTSKRIAGRLAKSAYIEGDLIDHMVFGGYEMPWLSQYHTDLIWQNILSLANNFIHHDHDVVIDYVAFMHNAEYIASGLEQSGVSVKFAILITDEEELLRRDAERQPQFRMGHRCIEGLKEIRRSNPPEHHIINTTRMDVDSVVEEIMGNPVFLIDS</sequence>
<keyword evidence="1" id="KW-0418">Kinase</keyword>
<dbReference type="EMBL" id="SOMN01000053">
    <property type="protein sequence ID" value="TFE19655.1"/>
    <property type="molecule type" value="Genomic_DNA"/>
</dbReference>
<accession>A0A4Y8LPD3</accession>
<proteinExistence type="predicted"/>
<dbReference type="GO" id="GO:0016301">
    <property type="term" value="F:kinase activity"/>
    <property type="evidence" value="ECO:0007669"/>
    <property type="project" value="UniProtKB-KW"/>
</dbReference>
<dbReference type="SUPFAM" id="SSF52540">
    <property type="entry name" value="P-loop containing nucleoside triphosphate hydrolases"/>
    <property type="match status" value="1"/>
</dbReference>
<gene>
    <name evidence="1" type="ORF">E2980_22490</name>
</gene>
<keyword evidence="1" id="KW-0808">Transferase</keyword>
<evidence type="ECO:0000313" key="1">
    <source>
        <dbReference type="EMBL" id="TFE19655.1"/>
    </source>
</evidence>
<comment type="caution">
    <text evidence="1">The sequence shown here is derived from an EMBL/GenBank/DDBJ whole genome shotgun (WGS) entry which is preliminary data.</text>
</comment>
<dbReference type="Gene3D" id="3.40.50.300">
    <property type="entry name" value="P-loop containing nucleotide triphosphate hydrolases"/>
    <property type="match status" value="1"/>
</dbReference>
<dbReference type="InterPro" id="IPR027417">
    <property type="entry name" value="P-loop_NTPase"/>
</dbReference>
<name>A0A4Y8LPD3_9BACL</name>
<reference evidence="1 2" key="1">
    <citation type="submission" date="2019-03" db="EMBL/GenBank/DDBJ databases">
        <title>Cohnella endophytica sp. nov., a novel endophytic bacterium isolated from bark of Sonneratia apetala.</title>
        <authorList>
            <person name="Tuo L."/>
        </authorList>
    </citation>
    <scope>NUCLEOTIDE SEQUENCE [LARGE SCALE GENOMIC DNA]</scope>
    <source>
        <strain evidence="1 2">CCTCC AB 208254</strain>
    </source>
</reference>
<protein>
    <submittedName>
        <fullName evidence="1">Gluconokinase</fullName>
    </submittedName>
</protein>
<dbReference type="Pfam" id="PF13671">
    <property type="entry name" value="AAA_33"/>
    <property type="match status" value="1"/>
</dbReference>
<dbReference type="Proteomes" id="UP000297900">
    <property type="component" value="Unassembled WGS sequence"/>
</dbReference>